<organism evidence="2 3">
    <name type="scientific">Hyphomonas oceanitis SCH89</name>
    <dbReference type="NCBI Taxonomy" id="1280953"/>
    <lineage>
        <taxon>Bacteria</taxon>
        <taxon>Pseudomonadati</taxon>
        <taxon>Pseudomonadota</taxon>
        <taxon>Alphaproteobacteria</taxon>
        <taxon>Hyphomonadales</taxon>
        <taxon>Hyphomonadaceae</taxon>
        <taxon>Hyphomonas</taxon>
    </lineage>
</organism>
<dbReference type="PANTHER" id="PTHR45947">
    <property type="entry name" value="SULFOQUINOVOSYL TRANSFERASE SQD2"/>
    <property type="match status" value="1"/>
</dbReference>
<dbReference type="STRING" id="1280953.HOC_06068"/>
<dbReference type="InterPro" id="IPR050194">
    <property type="entry name" value="Glycosyltransferase_grp1"/>
</dbReference>
<dbReference type="EMBL" id="ARYL01000006">
    <property type="protein sequence ID" value="KDA03425.1"/>
    <property type="molecule type" value="Genomic_DNA"/>
</dbReference>
<sequence>MRILHVSGSSTLSGANRYAFDIAGGQADLGHEAFVAMPKLPGVAFDFAPACVEPRPFGNPRAFAFFREIWRLKPDIVHCHGAAAARWMRYYPGRPPVLASMHIRYKPAAMSHLDGLHALADWQLPGAASFRGLVKKVNNWTPSIKPPEPDRIKAAREKAGAGQDDFLVGFVGRLDPVKGVGTLLSAISRINAPSLKLAIVGDGMDRQALEQAASGDTRISFMGYTKSPEDWYGALDLLVMPSRNEPFALVALEAMSLDTPILASDIEGFQEIFRDDSDCRFPIGDADALARAITEQMHRKIHGQISRRSYDMTRFERRAGIAAVTAFYDDVIAAKKAG</sequence>
<evidence type="ECO:0000313" key="2">
    <source>
        <dbReference type="EMBL" id="KDA03425.1"/>
    </source>
</evidence>
<dbReference type="GO" id="GO:0016757">
    <property type="term" value="F:glycosyltransferase activity"/>
    <property type="evidence" value="ECO:0007669"/>
    <property type="project" value="UniProtKB-ARBA"/>
</dbReference>
<dbReference type="OrthoDB" id="9790710at2"/>
<name>A0A059GA48_9PROT</name>
<dbReference type="SUPFAM" id="SSF53756">
    <property type="entry name" value="UDP-Glycosyltransferase/glycogen phosphorylase"/>
    <property type="match status" value="1"/>
</dbReference>
<dbReference type="InterPro" id="IPR028098">
    <property type="entry name" value="Glyco_trans_4-like_N"/>
</dbReference>
<dbReference type="PATRIC" id="fig|1280953.3.peg.1223"/>
<proteinExistence type="predicted"/>
<dbReference type="AlphaFoldDB" id="A0A059GA48"/>
<dbReference type="Gene3D" id="3.40.50.2000">
    <property type="entry name" value="Glycogen Phosphorylase B"/>
    <property type="match status" value="2"/>
</dbReference>
<feature type="domain" description="Glycosyltransferase subfamily 4-like N-terminal" evidence="1">
    <location>
        <begin position="13"/>
        <end position="111"/>
    </location>
</feature>
<gene>
    <name evidence="2" type="ORF">HOC_06068</name>
</gene>
<protein>
    <submittedName>
        <fullName evidence="2">Glycosyltransferase family 4 domain-containing protein</fullName>
    </submittedName>
</protein>
<evidence type="ECO:0000313" key="3">
    <source>
        <dbReference type="Proteomes" id="UP000024942"/>
    </source>
</evidence>
<dbReference type="eggNOG" id="COG0438">
    <property type="taxonomic scope" value="Bacteria"/>
</dbReference>
<comment type="caution">
    <text evidence="2">The sequence shown here is derived from an EMBL/GenBank/DDBJ whole genome shotgun (WGS) entry which is preliminary data.</text>
</comment>
<keyword evidence="2" id="KW-0808">Transferase</keyword>
<dbReference type="Proteomes" id="UP000024942">
    <property type="component" value="Unassembled WGS sequence"/>
</dbReference>
<dbReference type="Pfam" id="PF13692">
    <property type="entry name" value="Glyco_trans_1_4"/>
    <property type="match status" value="1"/>
</dbReference>
<keyword evidence="3" id="KW-1185">Reference proteome</keyword>
<dbReference type="CDD" id="cd03801">
    <property type="entry name" value="GT4_PimA-like"/>
    <property type="match status" value="1"/>
</dbReference>
<dbReference type="PANTHER" id="PTHR45947:SF3">
    <property type="entry name" value="SULFOQUINOVOSYL TRANSFERASE SQD2"/>
    <property type="match status" value="1"/>
</dbReference>
<dbReference type="RefSeq" id="WP_035536704.1">
    <property type="nucleotide sequence ID" value="NZ_ARYL01000006.1"/>
</dbReference>
<reference evidence="2 3" key="1">
    <citation type="journal article" date="2014" name="Antonie Van Leeuwenhoek">
        <title>Hyphomonas beringensis sp. nov. and Hyphomonas chukchiensis sp. nov., isolated from surface seawater of the Bering Sea and Chukchi Sea.</title>
        <authorList>
            <person name="Li C."/>
            <person name="Lai Q."/>
            <person name="Li G."/>
            <person name="Dong C."/>
            <person name="Wang J."/>
            <person name="Liao Y."/>
            <person name="Shao Z."/>
        </authorList>
    </citation>
    <scope>NUCLEOTIDE SEQUENCE [LARGE SCALE GENOMIC DNA]</scope>
    <source>
        <strain evidence="2 3">SCH89</strain>
    </source>
</reference>
<dbReference type="Pfam" id="PF13439">
    <property type="entry name" value="Glyco_transf_4"/>
    <property type="match status" value="1"/>
</dbReference>
<accession>A0A059GA48</accession>
<evidence type="ECO:0000259" key="1">
    <source>
        <dbReference type="Pfam" id="PF13439"/>
    </source>
</evidence>